<accession>A0A0D2MXZ6</accession>
<keyword evidence="10" id="KW-1185">Reference proteome</keyword>
<evidence type="ECO:0000256" key="3">
    <source>
        <dbReference type="ARBA" id="ARBA00022806"/>
    </source>
</evidence>
<dbReference type="GO" id="GO:0016787">
    <property type="term" value="F:hydrolase activity"/>
    <property type="evidence" value="ECO:0007669"/>
    <property type="project" value="UniProtKB-KW"/>
</dbReference>
<evidence type="ECO:0000256" key="1">
    <source>
        <dbReference type="ARBA" id="ARBA00022741"/>
    </source>
</evidence>
<dbReference type="GO" id="GO:0003676">
    <property type="term" value="F:nucleic acid binding"/>
    <property type="evidence" value="ECO:0007669"/>
    <property type="project" value="InterPro"/>
</dbReference>
<dbReference type="InterPro" id="IPR027417">
    <property type="entry name" value="P-loop_NTPase"/>
</dbReference>
<dbReference type="PROSITE" id="PS51192">
    <property type="entry name" value="HELICASE_ATP_BIND_1"/>
    <property type="match status" value="1"/>
</dbReference>
<gene>
    <name evidence="9" type="ORF">MNEG_8924</name>
</gene>
<dbReference type="OrthoDB" id="196131at2759"/>
<dbReference type="GeneID" id="25741799"/>
<evidence type="ECO:0000313" key="9">
    <source>
        <dbReference type="EMBL" id="KIY99035.1"/>
    </source>
</evidence>
<dbReference type="SUPFAM" id="SSF52540">
    <property type="entry name" value="P-loop containing nucleoside triphosphate hydrolases"/>
    <property type="match status" value="1"/>
</dbReference>
<proteinExistence type="predicted"/>
<keyword evidence="3" id="KW-0347">Helicase</keyword>
<keyword evidence="4" id="KW-0067">ATP-binding</keyword>
<evidence type="ECO:0000259" key="8">
    <source>
        <dbReference type="PROSITE" id="PS51195"/>
    </source>
</evidence>
<dbReference type="PANTHER" id="PTHR47958">
    <property type="entry name" value="ATP-DEPENDENT RNA HELICASE DBP3"/>
    <property type="match status" value="1"/>
</dbReference>
<dbReference type="AlphaFoldDB" id="A0A0D2MXZ6"/>
<feature type="region of interest" description="Disordered" evidence="6">
    <location>
        <begin position="1"/>
        <end position="84"/>
    </location>
</feature>
<keyword evidence="2" id="KW-0378">Hydrolase</keyword>
<evidence type="ECO:0000259" key="7">
    <source>
        <dbReference type="PROSITE" id="PS51192"/>
    </source>
</evidence>
<keyword evidence="1" id="KW-0547">Nucleotide-binding</keyword>
<dbReference type="PROSITE" id="PS51195">
    <property type="entry name" value="Q_MOTIF"/>
    <property type="match status" value="1"/>
</dbReference>
<evidence type="ECO:0008006" key="11">
    <source>
        <dbReference type="Google" id="ProtNLM"/>
    </source>
</evidence>
<protein>
    <recommendedName>
        <fullName evidence="11">RNA helicase</fullName>
    </recommendedName>
</protein>
<dbReference type="RefSeq" id="XP_013898055.1">
    <property type="nucleotide sequence ID" value="XM_014042601.1"/>
</dbReference>
<evidence type="ECO:0000256" key="5">
    <source>
        <dbReference type="PROSITE-ProRule" id="PRU00552"/>
    </source>
</evidence>
<dbReference type="InterPro" id="IPR044742">
    <property type="entry name" value="DEAD/DEAH_RhlB"/>
</dbReference>
<organism evidence="9 10">
    <name type="scientific">Monoraphidium neglectum</name>
    <dbReference type="NCBI Taxonomy" id="145388"/>
    <lineage>
        <taxon>Eukaryota</taxon>
        <taxon>Viridiplantae</taxon>
        <taxon>Chlorophyta</taxon>
        <taxon>core chlorophytes</taxon>
        <taxon>Chlorophyceae</taxon>
        <taxon>CS clade</taxon>
        <taxon>Sphaeropleales</taxon>
        <taxon>Selenastraceae</taxon>
        <taxon>Monoraphidium</taxon>
    </lineage>
</organism>
<dbReference type="KEGG" id="mng:MNEG_8924"/>
<evidence type="ECO:0000256" key="2">
    <source>
        <dbReference type="ARBA" id="ARBA00022801"/>
    </source>
</evidence>
<dbReference type="Gene3D" id="3.40.50.300">
    <property type="entry name" value="P-loop containing nucleotide triphosphate hydrolases"/>
    <property type="match status" value="1"/>
</dbReference>
<evidence type="ECO:0000256" key="6">
    <source>
        <dbReference type="SAM" id="MobiDB-lite"/>
    </source>
</evidence>
<sequence>MGGYVPPHLRKAAATGGGEPGGRSDSGPAPARSGSYGDVRGAGNASRGGWGDDRGSSGGGGSSMGRRPEPRGGGGGGPAARSGGTIEAVFKPYDPSERVKALTADMVADIRQRLNVTVEVPEGEPPAAAPVESFKDMNLHQNILTDITAHKYETPTPIQAQGIPVALSGRDILGCAETGSGKTASFAIPMIQFCLNQAPLRPGDGPMALVLAPTRELAQQIDKEVGTRGDEV</sequence>
<dbReference type="InterPro" id="IPR014014">
    <property type="entry name" value="RNA_helicase_DEAD_Q_motif"/>
</dbReference>
<dbReference type="Proteomes" id="UP000054498">
    <property type="component" value="Unassembled WGS sequence"/>
</dbReference>
<feature type="domain" description="DEAD-box RNA helicase Q" evidence="8">
    <location>
        <begin position="132"/>
        <end position="160"/>
    </location>
</feature>
<dbReference type="GO" id="GO:0005524">
    <property type="term" value="F:ATP binding"/>
    <property type="evidence" value="ECO:0007669"/>
    <property type="project" value="UniProtKB-KW"/>
</dbReference>
<dbReference type="Pfam" id="PF00270">
    <property type="entry name" value="DEAD"/>
    <property type="match status" value="1"/>
</dbReference>
<reference evidence="9 10" key="1">
    <citation type="journal article" date="2013" name="BMC Genomics">
        <title>Reconstruction of the lipid metabolism for the microalga Monoraphidium neglectum from its genome sequence reveals characteristics suitable for biofuel production.</title>
        <authorList>
            <person name="Bogen C."/>
            <person name="Al-Dilaimi A."/>
            <person name="Albersmeier A."/>
            <person name="Wichmann J."/>
            <person name="Grundmann M."/>
            <person name="Rupp O."/>
            <person name="Lauersen K.J."/>
            <person name="Blifernez-Klassen O."/>
            <person name="Kalinowski J."/>
            <person name="Goesmann A."/>
            <person name="Mussgnug J.H."/>
            <person name="Kruse O."/>
        </authorList>
    </citation>
    <scope>NUCLEOTIDE SEQUENCE [LARGE SCALE GENOMIC DNA]</scope>
    <source>
        <strain evidence="9 10">SAG 48.87</strain>
    </source>
</reference>
<feature type="short sequence motif" description="Q motif" evidence="5">
    <location>
        <begin position="132"/>
        <end position="160"/>
    </location>
</feature>
<feature type="domain" description="Helicase ATP-binding" evidence="7">
    <location>
        <begin position="163"/>
        <end position="232"/>
    </location>
</feature>
<dbReference type="EMBL" id="KK101978">
    <property type="protein sequence ID" value="KIY99035.1"/>
    <property type="molecule type" value="Genomic_DNA"/>
</dbReference>
<dbReference type="STRING" id="145388.A0A0D2MXZ6"/>
<dbReference type="InterPro" id="IPR014001">
    <property type="entry name" value="Helicase_ATP-bd"/>
</dbReference>
<evidence type="ECO:0000256" key="4">
    <source>
        <dbReference type="ARBA" id="ARBA00022840"/>
    </source>
</evidence>
<dbReference type="InterPro" id="IPR011545">
    <property type="entry name" value="DEAD/DEAH_box_helicase_dom"/>
</dbReference>
<evidence type="ECO:0000313" key="10">
    <source>
        <dbReference type="Proteomes" id="UP000054498"/>
    </source>
</evidence>
<dbReference type="CDD" id="cd00268">
    <property type="entry name" value="DEADc"/>
    <property type="match status" value="1"/>
</dbReference>
<name>A0A0D2MXZ6_9CHLO</name>
<dbReference type="GO" id="GO:0003724">
    <property type="term" value="F:RNA helicase activity"/>
    <property type="evidence" value="ECO:0007669"/>
    <property type="project" value="InterPro"/>
</dbReference>